<feature type="transmembrane region" description="Helical" evidence="1">
    <location>
        <begin position="39"/>
        <end position="59"/>
    </location>
</feature>
<dbReference type="OrthoDB" id="4822551at2"/>
<dbReference type="EMBL" id="BJYM01000012">
    <property type="protein sequence ID" value="GEN88323.1"/>
    <property type="molecule type" value="Genomic_DNA"/>
</dbReference>
<evidence type="ECO:0000256" key="1">
    <source>
        <dbReference type="SAM" id="Phobius"/>
    </source>
</evidence>
<keyword evidence="1" id="KW-0812">Transmembrane</keyword>
<evidence type="ECO:0000313" key="3">
    <source>
        <dbReference type="EMBL" id="GEN88323.1"/>
    </source>
</evidence>
<dbReference type="AlphaFoldDB" id="A0A511ZLI2"/>
<feature type="domain" description="VanZ-like" evidence="2">
    <location>
        <begin position="44"/>
        <end position="169"/>
    </location>
</feature>
<gene>
    <name evidence="3" type="ORF">OSO01_30620</name>
</gene>
<dbReference type="PANTHER" id="PTHR36834">
    <property type="entry name" value="MEMBRANE PROTEIN-RELATED"/>
    <property type="match status" value="1"/>
</dbReference>
<dbReference type="Pfam" id="PF04892">
    <property type="entry name" value="VanZ"/>
    <property type="match status" value="1"/>
</dbReference>
<reference evidence="3 4" key="1">
    <citation type="submission" date="2019-07" db="EMBL/GenBank/DDBJ databases">
        <title>Whole genome shotgun sequence of Oceanobacillus sojae NBRC 105379.</title>
        <authorList>
            <person name="Hosoyama A."/>
            <person name="Uohara A."/>
            <person name="Ohji S."/>
            <person name="Ichikawa N."/>
        </authorList>
    </citation>
    <scope>NUCLEOTIDE SEQUENCE [LARGE SCALE GENOMIC DNA]</scope>
    <source>
        <strain evidence="3 4">NBRC 105379</strain>
    </source>
</reference>
<accession>A0A511ZLI2</accession>
<organism evidence="3 4">
    <name type="scientific">Oceanobacillus sojae</name>
    <dbReference type="NCBI Taxonomy" id="582851"/>
    <lineage>
        <taxon>Bacteria</taxon>
        <taxon>Bacillati</taxon>
        <taxon>Bacillota</taxon>
        <taxon>Bacilli</taxon>
        <taxon>Bacillales</taxon>
        <taxon>Bacillaceae</taxon>
        <taxon>Oceanobacillus</taxon>
    </lineage>
</organism>
<feature type="transmembrane region" description="Helical" evidence="1">
    <location>
        <begin position="151"/>
        <end position="168"/>
    </location>
</feature>
<dbReference type="InterPro" id="IPR053150">
    <property type="entry name" value="Teicoplanin_resist-assoc"/>
</dbReference>
<feature type="transmembrane region" description="Helical" evidence="1">
    <location>
        <begin position="88"/>
        <end position="113"/>
    </location>
</feature>
<keyword evidence="4" id="KW-1185">Reference proteome</keyword>
<keyword evidence="1" id="KW-1133">Transmembrane helix</keyword>
<proteinExistence type="predicted"/>
<protein>
    <submittedName>
        <fullName evidence="3">Antibiotic resistance protein VanZ</fullName>
    </submittedName>
</protein>
<dbReference type="InterPro" id="IPR006976">
    <property type="entry name" value="VanZ-like"/>
</dbReference>
<dbReference type="STRING" id="582851.GCA_900162665_03899"/>
<sequence length="181" mass="20819">MNFLLLSIVQLSFIFLPILIFYIVYKLIRKKFDYLSTEIIHMVFLFYVFILAYIVWFYLPIALEYITINAVPFYIIGGYVKAIFAGDISIWIAGTNLLGNILLTLPMGVYLYFNGVSLKKTITAAILIPVVIELGQLLFHYIGFATRSVDIDDIILNFIGFLLGYYLAKKCSFVKKSKYID</sequence>
<dbReference type="PANTHER" id="PTHR36834:SF1">
    <property type="entry name" value="INTEGRAL MEMBRANE PROTEIN"/>
    <property type="match status" value="1"/>
</dbReference>
<dbReference type="Proteomes" id="UP000321558">
    <property type="component" value="Unassembled WGS sequence"/>
</dbReference>
<comment type="caution">
    <text evidence="3">The sequence shown here is derived from an EMBL/GenBank/DDBJ whole genome shotgun (WGS) entry which is preliminary data.</text>
</comment>
<feature type="transmembrane region" description="Helical" evidence="1">
    <location>
        <begin position="125"/>
        <end position="145"/>
    </location>
</feature>
<name>A0A511ZLI2_9BACI</name>
<evidence type="ECO:0000313" key="4">
    <source>
        <dbReference type="Proteomes" id="UP000321558"/>
    </source>
</evidence>
<feature type="transmembrane region" description="Helical" evidence="1">
    <location>
        <begin position="6"/>
        <end position="27"/>
    </location>
</feature>
<evidence type="ECO:0000259" key="2">
    <source>
        <dbReference type="Pfam" id="PF04892"/>
    </source>
</evidence>
<keyword evidence="1" id="KW-0472">Membrane</keyword>